<dbReference type="PROSITE" id="PS50008">
    <property type="entry name" value="PIPLC_Y_DOMAIN"/>
    <property type="match status" value="1"/>
</dbReference>
<feature type="compositionally biased region" description="Basic and acidic residues" evidence="10">
    <location>
        <begin position="286"/>
        <end position="309"/>
    </location>
</feature>
<keyword evidence="2 9" id="KW-1003">Cell membrane</keyword>
<evidence type="ECO:0000313" key="14">
    <source>
        <dbReference type="Proteomes" id="UP000614287"/>
    </source>
</evidence>
<dbReference type="Gene3D" id="3.10.20.310">
    <property type="entry name" value="membrane protein fhac"/>
    <property type="match status" value="1"/>
</dbReference>
<evidence type="ECO:0000256" key="2">
    <source>
        <dbReference type="ARBA" id="ARBA00022475"/>
    </source>
</evidence>
<reference evidence="13" key="1">
    <citation type="journal article" date="2014" name="Int. J. Syst. Evol. Microbiol.">
        <title>Complete genome sequence of Corynebacterium casei LMG S-19264T (=DSM 44701T), isolated from a smear-ripened cheese.</title>
        <authorList>
            <consortium name="US DOE Joint Genome Institute (JGI-PGF)"/>
            <person name="Walter F."/>
            <person name="Albersmeier A."/>
            <person name="Kalinowski J."/>
            <person name="Ruckert C."/>
        </authorList>
    </citation>
    <scope>NUCLEOTIDE SEQUENCE</scope>
    <source>
        <strain evidence="13">KCTC 32501</strain>
    </source>
</reference>
<dbReference type="InterPro" id="IPR005548">
    <property type="entry name" value="Cell_div_FtsQ/DivIB_C"/>
</dbReference>
<proteinExistence type="inferred from homology"/>
<dbReference type="Pfam" id="PF03799">
    <property type="entry name" value="FtsQ_DivIB_C"/>
    <property type="match status" value="1"/>
</dbReference>
<feature type="region of interest" description="Disordered" evidence="10">
    <location>
        <begin position="265"/>
        <end position="309"/>
    </location>
</feature>
<reference evidence="13" key="2">
    <citation type="submission" date="2020-09" db="EMBL/GenBank/DDBJ databases">
        <authorList>
            <person name="Sun Q."/>
            <person name="Kim S."/>
        </authorList>
    </citation>
    <scope>NUCLEOTIDE SEQUENCE</scope>
    <source>
        <strain evidence="13">KCTC 32501</strain>
    </source>
</reference>
<dbReference type="InterPro" id="IPR013685">
    <property type="entry name" value="POTRA_FtsQ_type"/>
</dbReference>
<evidence type="ECO:0000256" key="9">
    <source>
        <dbReference type="HAMAP-Rule" id="MF_00911"/>
    </source>
</evidence>
<name>A0A8J3CL85_9BURK</name>
<dbReference type="InterPro" id="IPR045335">
    <property type="entry name" value="FtsQ_C_sf"/>
</dbReference>
<keyword evidence="4 9" id="KW-0132">Cell division</keyword>
<dbReference type="EMBL" id="BMZG01000005">
    <property type="protein sequence ID" value="GHA72524.1"/>
    <property type="molecule type" value="Genomic_DNA"/>
</dbReference>
<comment type="function">
    <text evidence="9">Essential cell division protein. May link together the upstream cell division proteins, which are predominantly cytoplasmic, with the downstream cell division proteins, which are predominantly periplasmic. May control correct divisome assembly.</text>
</comment>
<comment type="subunit">
    <text evidence="9">Part of a complex composed of FtsB, FtsL and FtsQ.</text>
</comment>
<dbReference type="GO" id="GO:0005886">
    <property type="term" value="C:plasma membrane"/>
    <property type="evidence" value="ECO:0007669"/>
    <property type="project" value="UniProtKB-SubCell"/>
</dbReference>
<keyword evidence="6 9" id="KW-1133">Transmembrane helix</keyword>
<gene>
    <name evidence="9 13" type="primary">ftsQ</name>
    <name evidence="13" type="ORF">GCM10009007_11910</name>
</gene>
<dbReference type="Proteomes" id="UP000614287">
    <property type="component" value="Unassembled WGS sequence"/>
</dbReference>
<dbReference type="HAMAP" id="MF_00911">
    <property type="entry name" value="FtsQ_subfam"/>
    <property type="match status" value="1"/>
</dbReference>
<evidence type="ECO:0000256" key="4">
    <source>
        <dbReference type="ARBA" id="ARBA00022618"/>
    </source>
</evidence>
<dbReference type="Gene3D" id="3.40.50.11690">
    <property type="entry name" value="Cell division protein FtsQ/DivIB"/>
    <property type="match status" value="1"/>
</dbReference>
<dbReference type="PANTHER" id="PTHR35851:SF1">
    <property type="entry name" value="CELL DIVISION PROTEIN FTSQ"/>
    <property type="match status" value="1"/>
</dbReference>
<evidence type="ECO:0000256" key="7">
    <source>
        <dbReference type="ARBA" id="ARBA00023136"/>
    </source>
</evidence>
<dbReference type="InterPro" id="IPR001711">
    <property type="entry name" value="PLipase_C_Pinositol-sp_Y"/>
</dbReference>
<feature type="domain" description="POTRA" evidence="12">
    <location>
        <begin position="40"/>
        <end position="113"/>
    </location>
</feature>
<evidence type="ECO:0000256" key="5">
    <source>
        <dbReference type="ARBA" id="ARBA00022692"/>
    </source>
</evidence>
<evidence type="ECO:0000256" key="8">
    <source>
        <dbReference type="ARBA" id="ARBA00023306"/>
    </source>
</evidence>
<evidence type="ECO:0000256" key="1">
    <source>
        <dbReference type="ARBA" id="ARBA00004370"/>
    </source>
</evidence>
<dbReference type="GO" id="GO:0043093">
    <property type="term" value="P:FtsZ-dependent cytokinesis"/>
    <property type="evidence" value="ECO:0007669"/>
    <property type="project" value="UniProtKB-UniRule"/>
</dbReference>
<sequence>MFSIWHDIGLMQKVARALWRVAAALLVFAGLAWVLQQPYFAINQFRFVGDVEQLDEARLHGLMNKHLTDGLAGGFFSMDLNSVESSLKDISWVKSTSIRRVWPHEIEVSIEAYKPVAVWQAGGFLSSDGQVFEANVSGAQKSKLLITEGPAEASKLVADFIPKFTEWLKPMGLTMSKLSLSERYSWRVVLSNGLEIEFGREDTPTVLEERVRRLQQSAKFVLDNISENESHGYIDLRYPNGFAMRSESLHRVSNGAEINKQLLSESETKTDAKSVVKTSKSVTKKTTKEVVKKPRGGDKSDTTRSKENR</sequence>
<keyword evidence="8 9" id="KW-0131">Cell cycle</keyword>
<dbReference type="AlphaFoldDB" id="A0A8J3CL85"/>
<comment type="similarity">
    <text evidence="9">Belongs to the FtsQ/DivIB family. FtsQ subfamily.</text>
</comment>
<evidence type="ECO:0000313" key="13">
    <source>
        <dbReference type="EMBL" id="GHA72524.1"/>
    </source>
</evidence>
<dbReference type="PROSITE" id="PS51779">
    <property type="entry name" value="POTRA"/>
    <property type="match status" value="1"/>
</dbReference>
<feature type="domain" description="PI-PLC Y-box" evidence="11">
    <location>
        <begin position="98"/>
        <end position="122"/>
    </location>
</feature>
<dbReference type="GO" id="GO:0035556">
    <property type="term" value="P:intracellular signal transduction"/>
    <property type="evidence" value="ECO:0007669"/>
    <property type="project" value="InterPro"/>
</dbReference>
<dbReference type="GO" id="GO:0032153">
    <property type="term" value="C:cell division site"/>
    <property type="evidence" value="ECO:0007669"/>
    <property type="project" value="UniProtKB-UniRule"/>
</dbReference>
<keyword evidence="5 9" id="KW-0812">Transmembrane</keyword>
<comment type="subcellular location">
    <subcellularLocation>
        <location evidence="9">Cell inner membrane</location>
        <topology evidence="9">Single-pass type II membrane protein</topology>
    </subcellularLocation>
    <subcellularLocation>
        <location evidence="1">Membrane</location>
    </subcellularLocation>
    <text evidence="9">Localizes to the division septum.</text>
</comment>
<evidence type="ECO:0000259" key="12">
    <source>
        <dbReference type="PROSITE" id="PS51779"/>
    </source>
</evidence>
<organism evidence="13 14">
    <name type="scientific">Formosimonas limnophila</name>
    <dbReference type="NCBI Taxonomy" id="1384487"/>
    <lineage>
        <taxon>Bacteria</taxon>
        <taxon>Pseudomonadati</taxon>
        <taxon>Pseudomonadota</taxon>
        <taxon>Betaproteobacteria</taxon>
        <taxon>Burkholderiales</taxon>
        <taxon>Burkholderiaceae</taxon>
        <taxon>Formosimonas</taxon>
    </lineage>
</organism>
<dbReference type="Pfam" id="PF08478">
    <property type="entry name" value="POTRA_1"/>
    <property type="match status" value="1"/>
</dbReference>
<dbReference type="GO" id="GO:0090529">
    <property type="term" value="P:cell septum assembly"/>
    <property type="evidence" value="ECO:0007669"/>
    <property type="project" value="InterPro"/>
</dbReference>
<evidence type="ECO:0000256" key="6">
    <source>
        <dbReference type="ARBA" id="ARBA00022989"/>
    </source>
</evidence>
<dbReference type="PANTHER" id="PTHR35851">
    <property type="entry name" value="CELL DIVISION PROTEIN FTSQ"/>
    <property type="match status" value="1"/>
</dbReference>
<evidence type="ECO:0000256" key="3">
    <source>
        <dbReference type="ARBA" id="ARBA00022519"/>
    </source>
</evidence>
<comment type="caution">
    <text evidence="13">The sequence shown here is derived from an EMBL/GenBank/DDBJ whole genome shotgun (WGS) entry which is preliminary data.</text>
</comment>
<dbReference type="InterPro" id="IPR034746">
    <property type="entry name" value="POTRA"/>
</dbReference>
<keyword evidence="7 9" id="KW-0472">Membrane</keyword>
<protein>
    <recommendedName>
        <fullName evidence="9">Cell division protein FtsQ</fullName>
    </recommendedName>
</protein>
<dbReference type="RefSeq" id="WP_189492997.1">
    <property type="nucleotide sequence ID" value="NZ_BMZG01000005.1"/>
</dbReference>
<dbReference type="GO" id="GO:0006629">
    <property type="term" value="P:lipid metabolic process"/>
    <property type="evidence" value="ECO:0007669"/>
    <property type="project" value="InterPro"/>
</dbReference>
<keyword evidence="14" id="KW-1185">Reference proteome</keyword>
<evidence type="ECO:0000259" key="11">
    <source>
        <dbReference type="PROSITE" id="PS50008"/>
    </source>
</evidence>
<keyword evidence="3 9" id="KW-0997">Cell inner membrane</keyword>
<evidence type="ECO:0000256" key="10">
    <source>
        <dbReference type="SAM" id="MobiDB-lite"/>
    </source>
</evidence>
<dbReference type="GO" id="GO:0004435">
    <property type="term" value="F:phosphatidylinositol-4,5-bisphosphate phospholipase C activity"/>
    <property type="evidence" value="ECO:0007669"/>
    <property type="project" value="InterPro"/>
</dbReference>
<accession>A0A8J3CL85</accession>
<dbReference type="InterPro" id="IPR026579">
    <property type="entry name" value="FtsQ"/>
</dbReference>